<keyword evidence="2" id="KW-0997">Cell inner membrane</keyword>
<evidence type="ECO:0000256" key="5">
    <source>
        <dbReference type="ARBA" id="ARBA00023136"/>
    </source>
</evidence>
<dbReference type="Pfam" id="PF06835">
    <property type="entry name" value="LptC"/>
    <property type="match status" value="1"/>
</dbReference>
<accession>A0A378UI53</accession>
<dbReference type="GO" id="GO:0017089">
    <property type="term" value="F:glycolipid transfer activity"/>
    <property type="evidence" value="ECO:0007669"/>
    <property type="project" value="TreeGrafter"/>
</dbReference>
<protein>
    <submittedName>
        <fullName evidence="6">Lipopolysaccharide exporter periplasmic protein</fullName>
    </submittedName>
</protein>
<proteinExistence type="predicted"/>
<dbReference type="InterPro" id="IPR010664">
    <property type="entry name" value="LipoPS_assembly_LptC-rel"/>
</dbReference>
<dbReference type="GO" id="GO:0030288">
    <property type="term" value="C:outer membrane-bounded periplasmic space"/>
    <property type="evidence" value="ECO:0007669"/>
    <property type="project" value="TreeGrafter"/>
</dbReference>
<dbReference type="Proteomes" id="UP000254651">
    <property type="component" value="Unassembled WGS sequence"/>
</dbReference>
<reference evidence="6 7" key="1">
    <citation type="submission" date="2018-06" db="EMBL/GenBank/DDBJ databases">
        <authorList>
            <consortium name="Pathogen Informatics"/>
            <person name="Doyle S."/>
        </authorList>
    </citation>
    <scope>NUCLEOTIDE SEQUENCE [LARGE SCALE GENOMIC DNA]</scope>
    <source>
        <strain evidence="6 7">NCTC10295</strain>
    </source>
</reference>
<dbReference type="GO" id="GO:0015221">
    <property type="term" value="F:lipopolysaccharide transmembrane transporter activity"/>
    <property type="evidence" value="ECO:0007669"/>
    <property type="project" value="InterPro"/>
</dbReference>
<gene>
    <name evidence="6" type="ORF">NCTC10295_01792</name>
</gene>
<dbReference type="NCBIfam" id="TIGR04409">
    <property type="entry name" value="LptC_YrbK"/>
    <property type="match status" value="1"/>
</dbReference>
<keyword evidence="3" id="KW-0812">Transmembrane</keyword>
<evidence type="ECO:0000256" key="4">
    <source>
        <dbReference type="ARBA" id="ARBA00022989"/>
    </source>
</evidence>
<keyword evidence="7" id="KW-1185">Reference proteome</keyword>
<dbReference type="PANTHER" id="PTHR37481:SF1">
    <property type="entry name" value="LIPOPOLYSACCHARIDE EXPORT SYSTEM PROTEIN LPTC"/>
    <property type="match status" value="1"/>
</dbReference>
<evidence type="ECO:0000256" key="3">
    <source>
        <dbReference type="ARBA" id="ARBA00022692"/>
    </source>
</evidence>
<name>A0A378UI53_BERDE</name>
<dbReference type="InterPro" id="IPR026265">
    <property type="entry name" value="LptC"/>
</dbReference>
<evidence type="ECO:0000313" key="6">
    <source>
        <dbReference type="EMBL" id="STZ76997.1"/>
    </source>
</evidence>
<keyword evidence="1" id="KW-1003">Cell membrane</keyword>
<dbReference type="EMBL" id="UGQS01000002">
    <property type="protein sequence ID" value="STZ76997.1"/>
    <property type="molecule type" value="Genomic_DNA"/>
</dbReference>
<sequence>MKIRWRYGIAFPLILAVALGGLSAWLGRISEIQTEEVKLNPHEPQYAMQGIDGRHFDDAGRLKEHLTADTAWQLPESKEVHFDTPQLLVYQEGSLLYQVDSRRAAYHTDDKTIQFDGQVVMTKSADSDRPAGIVRTDTLHVDTETRHARTDAPVNFEYGRSSGSSVGMTYDHEKGLLTLPSRVKATIYDVKTL</sequence>
<evidence type="ECO:0000256" key="2">
    <source>
        <dbReference type="ARBA" id="ARBA00022519"/>
    </source>
</evidence>
<dbReference type="GO" id="GO:0005886">
    <property type="term" value="C:plasma membrane"/>
    <property type="evidence" value="ECO:0007669"/>
    <property type="project" value="InterPro"/>
</dbReference>
<keyword evidence="5" id="KW-0472">Membrane</keyword>
<keyword evidence="4" id="KW-1133">Transmembrane helix</keyword>
<organism evidence="6 7">
    <name type="scientific">Bergeriella denitrificans</name>
    <name type="common">Neisseria denitrificans</name>
    <dbReference type="NCBI Taxonomy" id="494"/>
    <lineage>
        <taxon>Bacteria</taxon>
        <taxon>Pseudomonadati</taxon>
        <taxon>Pseudomonadota</taxon>
        <taxon>Betaproteobacteria</taxon>
        <taxon>Neisseriales</taxon>
        <taxon>Neisseriaceae</taxon>
        <taxon>Bergeriella</taxon>
    </lineage>
</organism>
<dbReference type="InterPro" id="IPR052363">
    <property type="entry name" value="LPS_export_LptC"/>
</dbReference>
<evidence type="ECO:0000256" key="1">
    <source>
        <dbReference type="ARBA" id="ARBA00022475"/>
    </source>
</evidence>
<dbReference type="RefSeq" id="WP_066076719.1">
    <property type="nucleotide sequence ID" value="NZ_CP181246.1"/>
</dbReference>
<dbReference type="AlphaFoldDB" id="A0A378UI53"/>
<evidence type="ECO:0000313" key="7">
    <source>
        <dbReference type="Proteomes" id="UP000254651"/>
    </source>
</evidence>
<dbReference type="Gene3D" id="2.60.450.10">
    <property type="entry name" value="Lipopolysaccharide (LPS) transport protein A like domain"/>
    <property type="match status" value="1"/>
</dbReference>
<dbReference type="PANTHER" id="PTHR37481">
    <property type="entry name" value="LIPOPOLYSACCHARIDE EXPORT SYSTEM PROTEIN LPTC"/>
    <property type="match status" value="1"/>
</dbReference>